<evidence type="ECO:0000313" key="3">
    <source>
        <dbReference type="Proteomes" id="UP000886523"/>
    </source>
</evidence>
<feature type="region of interest" description="Disordered" evidence="1">
    <location>
        <begin position="1"/>
        <end position="49"/>
    </location>
</feature>
<sequence>MSKGLAPEPAATYTMTDNGLPHPHSRGHPFPQQNPTQQEHGQSPNRKYRHVQPLKISPDQGDFHQGVDIVDILLAVDTIICLSGVETMKGLILEPHWGPMAPHWGIWAQLGPHLG</sequence>
<reference evidence="2" key="1">
    <citation type="journal article" date="2020" name="Nat. Commun.">
        <title>Large-scale genome sequencing of mycorrhizal fungi provides insights into the early evolution of symbiotic traits.</title>
        <authorList>
            <person name="Miyauchi S."/>
            <person name="Kiss E."/>
            <person name="Kuo A."/>
            <person name="Drula E."/>
            <person name="Kohler A."/>
            <person name="Sanchez-Garcia M."/>
            <person name="Morin E."/>
            <person name="Andreopoulos B."/>
            <person name="Barry K.W."/>
            <person name="Bonito G."/>
            <person name="Buee M."/>
            <person name="Carver A."/>
            <person name="Chen C."/>
            <person name="Cichocki N."/>
            <person name="Clum A."/>
            <person name="Culley D."/>
            <person name="Crous P.W."/>
            <person name="Fauchery L."/>
            <person name="Girlanda M."/>
            <person name="Hayes R.D."/>
            <person name="Keri Z."/>
            <person name="LaButti K."/>
            <person name="Lipzen A."/>
            <person name="Lombard V."/>
            <person name="Magnuson J."/>
            <person name="Maillard F."/>
            <person name="Murat C."/>
            <person name="Nolan M."/>
            <person name="Ohm R.A."/>
            <person name="Pangilinan J."/>
            <person name="Pereira M.F."/>
            <person name="Perotto S."/>
            <person name="Peter M."/>
            <person name="Pfister S."/>
            <person name="Riley R."/>
            <person name="Sitrit Y."/>
            <person name="Stielow J.B."/>
            <person name="Szollosi G."/>
            <person name="Zifcakova L."/>
            <person name="Stursova M."/>
            <person name="Spatafora J.W."/>
            <person name="Tedersoo L."/>
            <person name="Vaario L.M."/>
            <person name="Yamada A."/>
            <person name="Yan M."/>
            <person name="Wang P."/>
            <person name="Xu J."/>
            <person name="Bruns T."/>
            <person name="Baldrian P."/>
            <person name="Vilgalys R."/>
            <person name="Dunand C."/>
            <person name="Henrissat B."/>
            <person name="Grigoriev I.V."/>
            <person name="Hibbett D."/>
            <person name="Nagy L.G."/>
            <person name="Martin F.M."/>
        </authorList>
    </citation>
    <scope>NUCLEOTIDE SEQUENCE</scope>
    <source>
        <strain evidence="2">UP504</strain>
    </source>
</reference>
<name>A0A9P6B1B0_9AGAM</name>
<dbReference type="AlphaFoldDB" id="A0A9P6B1B0"/>
<evidence type="ECO:0000256" key="1">
    <source>
        <dbReference type="SAM" id="MobiDB-lite"/>
    </source>
</evidence>
<dbReference type="Proteomes" id="UP000886523">
    <property type="component" value="Unassembled WGS sequence"/>
</dbReference>
<accession>A0A9P6B1B0</accession>
<organism evidence="2 3">
    <name type="scientific">Hydnum rufescens UP504</name>
    <dbReference type="NCBI Taxonomy" id="1448309"/>
    <lineage>
        <taxon>Eukaryota</taxon>
        <taxon>Fungi</taxon>
        <taxon>Dikarya</taxon>
        <taxon>Basidiomycota</taxon>
        <taxon>Agaricomycotina</taxon>
        <taxon>Agaricomycetes</taxon>
        <taxon>Cantharellales</taxon>
        <taxon>Hydnaceae</taxon>
        <taxon>Hydnum</taxon>
    </lineage>
</organism>
<gene>
    <name evidence="2" type="ORF">BS47DRAFT_1360762</name>
</gene>
<feature type="compositionally biased region" description="Polar residues" evidence="1">
    <location>
        <begin position="31"/>
        <end position="45"/>
    </location>
</feature>
<keyword evidence="3" id="KW-1185">Reference proteome</keyword>
<protein>
    <submittedName>
        <fullName evidence="2">Uncharacterized protein</fullName>
    </submittedName>
</protein>
<proteinExistence type="predicted"/>
<dbReference type="EMBL" id="MU128946">
    <property type="protein sequence ID" value="KAF9515803.1"/>
    <property type="molecule type" value="Genomic_DNA"/>
</dbReference>
<comment type="caution">
    <text evidence="2">The sequence shown here is derived from an EMBL/GenBank/DDBJ whole genome shotgun (WGS) entry which is preliminary data.</text>
</comment>
<evidence type="ECO:0000313" key="2">
    <source>
        <dbReference type="EMBL" id="KAF9515803.1"/>
    </source>
</evidence>